<dbReference type="GO" id="GO:0003677">
    <property type="term" value="F:DNA binding"/>
    <property type="evidence" value="ECO:0007669"/>
    <property type="project" value="UniProtKB-UniRule"/>
</dbReference>
<evidence type="ECO:0000256" key="2">
    <source>
        <dbReference type="ARBA" id="ARBA00022771"/>
    </source>
</evidence>
<evidence type="ECO:0000256" key="5">
    <source>
        <dbReference type="PROSITE-ProRule" id="PRU00309"/>
    </source>
</evidence>
<accession>A0A9P0B965</accession>
<organism evidence="7 8">
    <name type="scientific">Brassicogethes aeneus</name>
    <name type="common">Rape pollen beetle</name>
    <name type="synonym">Meligethes aeneus</name>
    <dbReference type="NCBI Taxonomy" id="1431903"/>
    <lineage>
        <taxon>Eukaryota</taxon>
        <taxon>Metazoa</taxon>
        <taxon>Ecdysozoa</taxon>
        <taxon>Arthropoda</taxon>
        <taxon>Hexapoda</taxon>
        <taxon>Insecta</taxon>
        <taxon>Pterygota</taxon>
        <taxon>Neoptera</taxon>
        <taxon>Endopterygota</taxon>
        <taxon>Coleoptera</taxon>
        <taxon>Polyphaga</taxon>
        <taxon>Cucujiformia</taxon>
        <taxon>Nitidulidae</taxon>
        <taxon>Meligethinae</taxon>
        <taxon>Brassicogethes</taxon>
    </lineage>
</organism>
<dbReference type="SMART" id="SM00980">
    <property type="entry name" value="THAP"/>
    <property type="match status" value="2"/>
</dbReference>
<dbReference type="PANTHER" id="PTHR46536">
    <property type="entry name" value="ARL14 EFFECTOR PROTEIN"/>
    <property type="match status" value="1"/>
</dbReference>
<dbReference type="Proteomes" id="UP001154078">
    <property type="component" value="Chromosome 5"/>
</dbReference>
<name>A0A9P0B965_BRAAE</name>
<proteinExistence type="predicted"/>
<gene>
    <name evidence="7" type="ORF">MELIAE_LOCUS8397</name>
</gene>
<dbReference type="PANTHER" id="PTHR46536:SF3">
    <property type="entry name" value="ARF7 EFFECTOR PROTEIN C-TERMINAL DOMAIN-CONTAINING PROTEIN"/>
    <property type="match status" value="1"/>
</dbReference>
<evidence type="ECO:0000313" key="8">
    <source>
        <dbReference type="Proteomes" id="UP001154078"/>
    </source>
</evidence>
<dbReference type="InterPro" id="IPR006612">
    <property type="entry name" value="THAP_Znf"/>
</dbReference>
<dbReference type="Pfam" id="PF05485">
    <property type="entry name" value="THAP"/>
    <property type="match status" value="1"/>
</dbReference>
<protein>
    <recommendedName>
        <fullName evidence="6">THAP-type domain-containing protein</fullName>
    </recommendedName>
</protein>
<evidence type="ECO:0000256" key="3">
    <source>
        <dbReference type="ARBA" id="ARBA00022833"/>
    </source>
</evidence>
<dbReference type="Pfam" id="PF14949">
    <property type="entry name" value="ARF7EP_C"/>
    <property type="match status" value="1"/>
</dbReference>
<dbReference type="InterPro" id="IPR029264">
    <property type="entry name" value="ARF7EP_C"/>
</dbReference>
<evidence type="ECO:0000259" key="6">
    <source>
        <dbReference type="PROSITE" id="PS50950"/>
    </source>
</evidence>
<keyword evidence="4 5" id="KW-0238">DNA-binding</keyword>
<dbReference type="GO" id="GO:0008270">
    <property type="term" value="F:zinc ion binding"/>
    <property type="evidence" value="ECO:0007669"/>
    <property type="project" value="UniProtKB-KW"/>
</dbReference>
<sequence length="306" mass="36001">MHSVVVQMANGKMNSFKCFVPHCESNNLDNPDKIFVYVPTQKERRTEWVRIVYNDPKRSEIPLGRALRCCEDHFDMDDFENYKLFRDVPGTRLKMKAFAVPHKNLHRENTNSLNPNLKCFVPHCESNNLDNPDKIFVYVPNNKERRTEWFRIVYNEPKRSEIPLGRALRCCEDHFDMDDFKNYKLFKDVPGTRLKMQAFAVPHKNINRENNNSLYEKPIRRRVIIKPSDKFDINNGSIYNNKGVHIKSDVDLCDCLDEACLGCFFNCEKCGSQKCGIDCRSYRKFLVETVEFQGYQKVHRNPISLL</sequence>
<keyword evidence="1" id="KW-0479">Metal-binding</keyword>
<dbReference type="SMART" id="SM00692">
    <property type="entry name" value="DM3"/>
    <property type="match status" value="2"/>
</dbReference>
<reference evidence="7" key="1">
    <citation type="submission" date="2021-12" db="EMBL/GenBank/DDBJ databases">
        <authorList>
            <person name="King R."/>
        </authorList>
    </citation>
    <scope>NUCLEOTIDE SEQUENCE</scope>
</reference>
<keyword evidence="2 5" id="KW-0863">Zinc-finger</keyword>
<keyword evidence="3" id="KW-0862">Zinc</keyword>
<dbReference type="PROSITE" id="PS50950">
    <property type="entry name" value="ZF_THAP"/>
    <property type="match status" value="2"/>
</dbReference>
<evidence type="ECO:0000256" key="1">
    <source>
        <dbReference type="ARBA" id="ARBA00022723"/>
    </source>
</evidence>
<dbReference type="OrthoDB" id="5984406at2759"/>
<dbReference type="EMBL" id="OV121136">
    <property type="protein sequence ID" value="CAH0557754.1"/>
    <property type="molecule type" value="Genomic_DNA"/>
</dbReference>
<dbReference type="SUPFAM" id="SSF57716">
    <property type="entry name" value="Glucocorticoid receptor-like (DNA-binding domain)"/>
    <property type="match status" value="2"/>
</dbReference>
<feature type="domain" description="THAP-type" evidence="6">
    <location>
        <begin position="13"/>
        <end position="104"/>
    </location>
</feature>
<dbReference type="AlphaFoldDB" id="A0A9P0B965"/>
<keyword evidence="8" id="KW-1185">Reference proteome</keyword>
<feature type="domain" description="THAP-type" evidence="6">
    <location>
        <begin position="114"/>
        <end position="205"/>
    </location>
</feature>
<evidence type="ECO:0000313" key="7">
    <source>
        <dbReference type="EMBL" id="CAH0557754.1"/>
    </source>
</evidence>
<evidence type="ECO:0000256" key="4">
    <source>
        <dbReference type="ARBA" id="ARBA00023125"/>
    </source>
</evidence>